<sequence>MIKVIETWSHPYVDAILVKKIVKFLGITIYCRERIVPSPSENEKAQE</sequence>
<dbReference type="EMBL" id="UFTJ01000005">
    <property type="protein sequence ID" value="SUV53166.1"/>
    <property type="molecule type" value="Genomic_DNA"/>
</dbReference>
<evidence type="ECO:0000313" key="2">
    <source>
        <dbReference type="Proteomes" id="UP000255515"/>
    </source>
</evidence>
<dbReference type="Proteomes" id="UP000255515">
    <property type="component" value="Unassembled WGS sequence"/>
</dbReference>
<organism evidence="1 2">
    <name type="scientific">Bergeyella zoohelcum</name>
    <dbReference type="NCBI Taxonomy" id="1015"/>
    <lineage>
        <taxon>Bacteria</taxon>
        <taxon>Pseudomonadati</taxon>
        <taxon>Bacteroidota</taxon>
        <taxon>Flavobacteriia</taxon>
        <taxon>Flavobacteriales</taxon>
        <taxon>Weeksellaceae</taxon>
        <taxon>Bergeyella</taxon>
    </lineage>
</organism>
<reference evidence="1 2" key="1">
    <citation type="submission" date="2018-06" db="EMBL/GenBank/DDBJ databases">
        <authorList>
            <consortium name="Pathogen Informatics"/>
            <person name="Doyle S."/>
        </authorList>
    </citation>
    <scope>NUCLEOTIDE SEQUENCE [LARGE SCALE GENOMIC DNA]</scope>
    <source>
        <strain evidence="1 2">NCTC11661</strain>
    </source>
</reference>
<protein>
    <submittedName>
        <fullName evidence="1">Uncharacterized protein</fullName>
    </submittedName>
</protein>
<proteinExistence type="predicted"/>
<dbReference type="AlphaFoldDB" id="A0A380ZWM9"/>
<evidence type="ECO:0000313" key="1">
    <source>
        <dbReference type="EMBL" id="SUV53166.1"/>
    </source>
</evidence>
<accession>A0A380ZWM9</accession>
<name>A0A380ZWM9_9FLAO</name>
<dbReference type="RefSeq" id="WP_002688472.1">
    <property type="nucleotide sequence ID" value="NZ_UFTJ01000005.1"/>
</dbReference>
<gene>
    <name evidence="1" type="ORF">NCTC11661_02313</name>
</gene>